<evidence type="ECO:0000313" key="3">
    <source>
        <dbReference type="EMBL" id="KAK2952465.1"/>
    </source>
</evidence>
<dbReference type="Proteomes" id="UP001281761">
    <property type="component" value="Unassembled WGS sequence"/>
</dbReference>
<feature type="region of interest" description="Disordered" evidence="1">
    <location>
        <begin position="872"/>
        <end position="901"/>
    </location>
</feature>
<evidence type="ECO:0000313" key="4">
    <source>
        <dbReference type="Proteomes" id="UP001281761"/>
    </source>
</evidence>
<feature type="compositionally biased region" description="Acidic residues" evidence="1">
    <location>
        <begin position="891"/>
        <end position="900"/>
    </location>
</feature>
<sequence>MQTASTIFQSLGTLVREDYLFDTTVLTKAVNFLDKISPAYEIFEADDLLFGLVPDHEDPLTGFTEAVWSLVASPHHEIVESALDALQSVLSHCSTDNLERMLDCDVVAGVMKIVQPHTISLPLRDVLHTRVMDVLTSVLSFAQNAESLGADGAIAQCRVNDAIFARMVVPSKAYIQHLCSDRLLVLEGNLMDGLLDVFSALIDVSVFHPSTWTFVVSLPIALSVTSASSFNSKFVVGFFEYLRWHMYDWRKAGPCTFAKGWTMVRLLNSEGLDDLLDQTLFAVKHDIYRHTPQACDDCAARFGGNYLATVPNERELREMIEREGLTPTWAVDEMSEATHRSSIPFTKIRPAPRTATRKVEEGKGGVLGEMRTLFDVINSTLLVGEVDICVAGNYRIAEMEKNSPSLLPEMVVSPTHSCHLTVCGCTLDSATVGSSALFGCSSYTASVTSSRFSNVDHVIVTSPLSRGPENTEPADLEHSCVAQSLNGLQMNLASSSFWNVTDDLYGSIADAPISGKSFKLSHLHLRYSNPRRDLTASNADYTVPYYCRISLPLLVEDCHFKDIDQEGGFALRIYCEYDFDVTVQSCTFTNIGERYAFSECAFRIEIPYVDVDDGIPPHVLVKDCSFVECAGLFTALIFNHKGLTELINLTFKDCSPTYMEIYVMGMPADEYETRDIIIKNCLLENCIAEKVDGEYVTHLMGCFVVVHSGSVTVSDKTTFRNCKGVHYSSLFSCGSLTMKQVRFEECESTKSNGAGVIWTNKLHMEDVLVSKCRAPTLPNGLLIRLSFDGYNSHPRFPNSAKSYEVKNCYIEHDDSGDYDHLDILFSIDASDLKDGKLDASKITNLHSNTDKFIVGVTTSAYSGKEDEAIPAFEDESATVAKKGADPRSDAETEEPGDDPEGPTLPIWALVVIIVGSVVIVAAVVIIIVVVVVVNKKKKAKTVPNDPTPSANEGMGHEMEAQDVSTE</sequence>
<evidence type="ECO:0008006" key="5">
    <source>
        <dbReference type="Google" id="ProtNLM"/>
    </source>
</evidence>
<organism evidence="3 4">
    <name type="scientific">Blattamonas nauphoetae</name>
    <dbReference type="NCBI Taxonomy" id="2049346"/>
    <lineage>
        <taxon>Eukaryota</taxon>
        <taxon>Metamonada</taxon>
        <taxon>Preaxostyla</taxon>
        <taxon>Oxymonadida</taxon>
        <taxon>Blattamonas</taxon>
    </lineage>
</organism>
<feature type="region of interest" description="Disordered" evidence="1">
    <location>
        <begin position="940"/>
        <end position="966"/>
    </location>
</feature>
<keyword evidence="2" id="KW-0472">Membrane</keyword>
<keyword evidence="4" id="KW-1185">Reference proteome</keyword>
<comment type="caution">
    <text evidence="3">The sequence shown here is derived from an EMBL/GenBank/DDBJ whole genome shotgun (WGS) entry which is preliminary data.</text>
</comment>
<evidence type="ECO:0000256" key="1">
    <source>
        <dbReference type="SAM" id="MobiDB-lite"/>
    </source>
</evidence>
<dbReference type="Gene3D" id="2.160.20.10">
    <property type="entry name" value="Single-stranded right-handed beta-helix, Pectin lyase-like"/>
    <property type="match status" value="1"/>
</dbReference>
<name>A0ABQ9XQP7_9EUKA</name>
<keyword evidence="2" id="KW-1133">Transmembrane helix</keyword>
<gene>
    <name evidence="3" type="ORF">BLNAU_12571</name>
</gene>
<dbReference type="InterPro" id="IPR011050">
    <property type="entry name" value="Pectin_lyase_fold/virulence"/>
</dbReference>
<accession>A0ABQ9XQP7</accession>
<reference evidence="3 4" key="1">
    <citation type="journal article" date="2022" name="bioRxiv">
        <title>Genomics of Preaxostyla Flagellates Illuminates Evolutionary Transitions and the Path Towards Mitochondrial Loss.</title>
        <authorList>
            <person name="Novak L.V.F."/>
            <person name="Treitli S.C."/>
            <person name="Pyrih J."/>
            <person name="Halakuc P."/>
            <person name="Pipaliya S.V."/>
            <person name="Vacek V."/>
            <person name="Brzon O."/>
            <person name="Soukal P."/>
            <person name="Eme L."/>
            <person name="Dacks J.B."/>
            <person name="Karnkowska A."/>
            <person name="Elias M."/>
            <person name="Hampl V."/>
        </authorList>
    </citation>
    <scope>NUCLEOTIDE SEQUENCE [LARGE SCALE GENOMIC DNA]</scope>
    <source>
        <strain evidence="3">NAU3</strain>
        <tissue evidence="3">Gut</tissue>
    </source>
</reference>
<keyword evidence="2" id="KW-0812">Transmembrane</keyword>
<protein>
    <recommendedName>
        <fullName evidence="5">Right handed beta helix domain-containing protein</fullName>
    </recommendedName>
</protein>
<dbReference type="SUPFAM" id="SSF51126">
    <property type="entry name" value="Pectin lyase-like"/>
    <property type="match status" value="1"/>
</dbReference>
<dbReference type="InterPro" id="IPR012334">
    <property type="entry name" value="Pectin_lyas_fold"/>
</dbReference>
<proteinExistence type="predicted"/>
<feature type="transmembrane region" description="Helical" evidence="2">
    <location>
        <begin position="906"/>
        <end position="933"/>
    </location>
</feature>
<dbReference type="EMBL" id="JARBJD010000103">
    <property type="protein sequence ID" value="KAK2952465.1"/>
    <property type="molecule type" value="Genomic_DNA"/>
</dbReference>
<evidence type="ECO:0000256" key="2">
    <source>
        <dbReference type="SAM" id="Phobius"/>
    </source>
</evidence>